<dbReference type="PANTHER" id="PTHR33121">
    <property type="entry name" value="CYCLIC DI-GMP PHOSPHODIESTERASE PDEF"/>
    <property type="match status" value="1"/>
</dbReference>
<dbReference type="SUPFAM" id="SSF141868">
    <property type="entry name" value="EAL domain-like"/>
    <property type="match status" value="1"/>
</dbReference>
<feature type="transmembrane region" description="Helical" evidence="1">
    <location>
        <begin position="208"/>
        <end position="231"/>
    </location>
</feature>
<dbReference type="Pfam" id="PF00563">
    <property type="entry name" value="EAL"/>
    <property type="match status" value="1"/>
</dbReference>
<feature type="transmembrane region" description="Helical" evidence="1">
    <location>
        <begin position="50"/>
        <end position="67"/>
    </location>
</feature>
<dbReference type="GO" id="GO:0071111">
    <property type="term" value="F:cyclic-guanylate-specific phosphodiesterase activity"/>
    <property type="evidence" value="ECO:0007669"/>
    <property type="project" value="InterPro"/>
</dbReference>
<dbReference type="InterPro" id="IPR035919">
    <property type="entry name" value="EAL_sf"/>
</dbReference>
<dbReference type="STRING" id="398843.A3K89_18550"/>
<feature type="transmembrane region" description="Helical" evidence="1">
    <location>
        <begin position="243"/>
        <end position="263"/>
    </location>
</feature>
<dbReference type="EMBL" id="FZOW01000004">
    <property type="protein sequence ID" value="SNS70677.1"/>
    <property type="molecule type" value="Genomic_DNA"/>
</dbReference>
<dbReference type="SMART" id="SM00052">
    <property type="entry name" value="EAL"/>
    <property type="match status" value="1"/>
</dbReference>
<feature type="transmembrane region" description="Helical" evidence="1">
    <location>
        <begin position="109"/>
        <end position="131"/>
    </location>
</feature>
<dbReference type="CDD" id="cd01949">
    <property type="entry name" value="GGDEF"/>
    <property type="match status" value="1"/>
</dbReference>
<feature type="transmembrane region" description="Helical" evidence="1">
    <location>
        <begin position="182"/>
        <end position="201"/>
    </location>
</feature>
<dbReference type="SUPFAM" id="SSF55073">
    <property type="entry name" value="Nucleotide cyclase"/>
    <property type="match status" value="1"/>
</dbReference>
<dbReference type="CDD" id="cd01948">
    <property type="entry name" value="EAL"/>
    <property type="match status" value="1"/>
</dbReference>
<feature type="transmembrane region" description="Helical" evidence="1">
    <location>
        <begin position="284"/>
        <end position="307"/>
    </location>
</feature>
<dbReference type="Gene3D" id="3.30.70.270">
    <property type="match status" value="1"/>
</dbReference>
<dbReference type="Gene3D" id="3.20.20.450">
    <property type="entry name" value="EAL domain"/>
    <property type="match status" value="1"/>
</dbReference>
<accession>A0A239GND3</accession>
<protein>
    <submittedName>
        <fullName evidence="4">Diguanylate cyclase (GGDEF) domain-containing protein</fullName>
    </submittedName>
</protein>
<dbReference type="PROSITE" id="PS50887">
    <property type="entry name" value="GGDEF"/>
    <property type="match status" value="1"/>
</dbReference>
<dbReference type="OrthoDB" id="23692at2"/>
<keyword evidence="5" id="KW-1185">Reference proteome</keyword>
<dbReference type="PROSITE" id="PS50883">
    <property type="entry name" value="EAL"/>
    <property type="match status" value="1"/>
</dbReference>
<feature type="transmembrane region" description="Helical" evidence="1">
    <location>
        <begin position="26"/>
        <end position="44"/>
    </location>
</feature>
<feature type="transmembrane region" description="Helical" evidence="1">
    <location>
        <begin position="79"/>
        <end position="97"/>
    </location>
</feature>
<dbReference type="InterPro" id="IPR043128">
    <property type="entry name" value="Rev_trsase/Diguanyl_cyclase"/>
</dbReference>
<gene>
    <name evidence="4" type="ORF">SAMN05421642_104331</name>
</gene>
<feature type="transmembrane region" description="Helical" evidence="1">
    <location>
        <begin position="313"/>
        <end position="338"/>
    </location>
</feature>
<dbReference type="InterPro" id="IPR001633">
    <property type="entry name" value="EAL_dom"/>
</dbReference>
<feature type="domain" description="EAL" evidence="2">
    <location>
        <begin position="520"/>
        <end position="773"/>
    </location>
</feature>
<keyword evidence="1" id="KW-1133">Transmembrane helix</keyword>
<feature type="domain" description="GGDEF" evidence="3">
    <location>
        <begin position="378"/>
        <end position="511"/>
    </location>
</feature>
<proteinExistence type="predicted"/>
<sequence>MERRVSTFGGEDDGWGTRKEPPETMAWSRFMLAGLACVAGYSLLPDGVGRVVLYGLVAIGSVAVFLLRGRVRRRHDGVMWVFLAVGLMANCVGDAVVELGHHGGRSASGVSVADALYVVGHVAFVAAVLTVRDHRGRVVKIEDVLEGLIVATGVGLVSWVFLVGHDSVGNPGPDSVATHWPAVLYPTTDGFLVATALILLVSKRARTGPFVIVTLAMSVFAVSNWVAYGGFDGSGQVMSGLPVSNVAATLSLVAYVLLAAYSANPTPHGSPSTGTEKRLFADRTRLLGLSAASLMAPVVMGIQLAGGVPVSKWGWVVAGCSMLVVALVGARMACFLTVMRRQAAELTETAMSDSVTGLPNRRRIGEMLDRAVDEAGEQGIIVLIVDIDRFAQINETFGYPVGDSVLREIGERLVGAAVTDAVVGRLGGDQFVVAIPAQRMPVTAAECAEHFQRAVSRTMFVHDINVALEATVGVVHSAKDPGVGAETLLQHAHVALTAAKAGHMRVSIYMPTMDCDRRQQMRLLGELETALLHRQLRVYFQPCLDLDTRRVTRIEALLRWQHPREGLIAPSSFLPDAERTGMLPAISAYVLEDSLACCSALRRKGFRIGIAVNLSVRNLVDPTLGDQVAAALERHDVPASAVEFEVTETSAMTDPRRSVDALVSLRDLGASIAIDDYGTGYSSLAYLRSLPVQTLKIDRSFVTAMNSQPTNASIVRSTIELGRSLGMTVVAEGVEDKSTLDRLHVLGCDGAQGYHIGRAVPADELQDLIERIEGIEGRSSLAHDELPAVALGSVAQRN</sequence>
<feature type="transmembrane region" description="Helical" evidence="1">
    <location>
        <begin position="143"/>
        <end position="162"/>
    </location>
</feature>
<name>A0A239GND3_9NOCA</name>
<dbReference type="Pfam" id="PF00990">
    <property type="entry name" value="GGDEF"/>
    <property type="match status" value="1"/>
</dbReference>
<evidence type="ECO:0000259" key="3">
    <source>
        <dbReference type="PROSITE" id="PS50887"/>
    </source>
</evidence>
<evidence type="ECO:0000256" key="1">
    <source>
        <dbReference type="SAM" id="Phobius"/>
    </source>
</evidence>
<dbReference type="NCBIfam" id="TIGR00254">
    <property type="entry name" value="GGDEF"/>
    <property type="match status" value="1"/>
</dbReference>
<keyword evidence="1" id="KW-0812">Transmembrane</keyword>
<dbReference type="AlphaFoldDB" id="A0A239GND3"/>
<dbReference type="InterPro" id="IPR050706">
    <property type="entry name" value="Cyclic-di-GMP_PDE-like"/>
</dbReference>
<evidence type="ECO:0000313" key="4">
    <source>
        <dbReference type="EMBL" id="SNS70677.1"/>
    </source>
</evidence>
<evidence type="ECO:0000313" key="5">
    <source>
        <dbReference type="Proteomes" id="UP000198327"/>
    </source>
</evidence>
<dbReference type="InterPro" id="IPR000160">
    <property type="entry name" value="GGDEF_dom"/>
</dbReference>
<dbReference type="SMART" id="SM00267">
    <property type="entry name" value="GGDEF"/>
    <property type="match status" value="1"/>
</dbReference>
<dbReference type="InterPro" id="IPR029787">
    <property type="entry name" value="Nucleotide_cyclase"/>
</dbReference>
<dbReference type="PANTHER" id="PTHR33121:SF19">
    <property type="entry name" value="CYCLIC DI-GMP PHOSPHODIESTERASE PA2567"/>
    <property type="match status" value="1"/>
</dbReference>
<reference evidence="5" key="1">
    <citation type="submission" date="2017-06" db="EMBL/GenBank/DDBJ databases">
        <authorList>
            <person name="Varghese N."/>
            <person name="Submissions S."/>
        </authorList>
    </citation>
    <scope>NUCLEOTIDE SEQUENCE [LARGE SCALE GENOMIC DNA]</scope>
    <source>
        <strain evidence="5">JCM 23211</strain>
    </source>
</reference>
<organism evidence="4 5">
    <name type="scientific">Rhodococcoides kyotonense</name>
    <dbReference type="NCBI Taxonomy" id="398843"/>
    <lineage>
        <taxon>Bacteria</taxon>
        <taxon>Bacillati</taxon>
        <taxon>Actinomycetota</taxon>
        <taxon>Actinomycetes</taxon>
        <taxon>Mycobacteriales</taxon>
        <taxon>Nocardiaceae</taxon>
        <taxon>Rhodococcoides</taxon>
    </lineage>
</organism>
<dbReference type="Proteomes" id="UP000198327">
    <property type="component" value="Unassembled WGS sequence"/>
</dbReference>
<keyword evidence="1" id="KW-0472">Membrane</keyword>
<evidence type="ECO:0000259" key="2">
    <source>
        <dbReference type="PROSITE" id="PS50883"/>
    </source>
</evidence>